<feature type="binding site" evidence="13">
    <location>
        <position position="57"/>
    </location>
    <ligand>
        <name>Mg(2+)</name>
        <dbReference type="ChEBI" id="CHEBI:18420"/>
    </ligand>
</feature>
<keyword evidence="15" id="KW-1185">Reference proteome</keyword>
<evidence type="ECO:0000256" key="5">
    <source>
        <dbReference type="ARBA" id="ARBA00022759"/>
    </source>
</evidence>
<dbReference type="InterPro" id="IPR004612">
    <property type="entry name" value="Resolv_RecU"/>
</dbReference>
<comment type="similarity">
    <text evidence="11 13">Belongs to the RecU family.</text>
</comment>
<organism evidence="14 15">
    <name type="scientific">Spiroplasma eriocheiris</name>
    <dbReference type="NCBI Taxonomy" id="315358"/>
    <lineage>
        <taxon>Bacteria</taxon>
        <taxon>Bacillati</taxon>
        <taxon>Mycoplasmatota</taxon>
        <taxon>Mollicutes</taxon>
        <taxon>Entomoplasmatales</taxon>
        <taxon>Spiroplasmataceae</taxon>
        <taxon>Spiroplasma</taxon>
    </lineage>
</organism>
<dbReference type="EMBL" id="CP011856">
    <property type="protein sequence ID" value="AKM54515.1"/>
    <property type="molecule type" value="Genomic_DNA"/>
</dbReference>
<evidence type="ECO:0000256" key="1">
    <source>
        <dbReference type="ARBA" id="ARBA00004496"/>
    </source>
</evidence>
<dbReference type="GO" id="GO:0006310">
    <property type="term" value="P:DNA recombination"/>
    <property type="evidence" value="ECO:0007669"/>
    <property type="project" value="UniProtKB-UniRule"/>
</dbReference>
<evidence type="ECO:0000313" key="14">
    <source>
        <dbReference type="EMBL" id="AKM54515.1"/>
    </source>
</evidence>
<dbReference type="EC" id="3.1.21.10" evidence="13"/>
<dbReference type="SUPFAM" id="SSF52980">
    <property type="entry name" value="Restriction endonuclease-like"/>
    <property type="match status" value="1"/>
</dbReference>
<reference evidence="15" key="2">
    <citation type="submission" date="2015-06" db="EMBL/GenBank/DDBJ databases">
        <title>Complete genome sequence of Spiroplasma eriocheiris TDA-040725-5 (DSM 21848).</title>
        <authorList>
            <person name="Lo W.-S."/>
            <person name="Kuo C.-H."/>
        </authorList>
    </citation>
    <scope>NUCLEOTIDE SEQUENCE [LARGE SCALE GENOMIC DNA]</scope>
    <source>
        <strain evidence="15">TDA-040725-5</strain>
    </source>
</reference>
<evidence type="ECO:0000256" key="2">
    <source>
        <dbReference type="ARBA" id="ARBA00022490"/>
    </source>
</evidence>
<dbReference type="CDD" id="cd22354">
    <property type="entry name" value="RecU-like"/>
    <property type="match status" value="1"/>
</dbReference>
<accession>A0A0H3XIZ8</accession>
<comment type="catalytic activity">
    <reaction evidence="13">
        <text>Endonucleolytic cleavage at a junction such as a reciprocal single-stranded crossover between two homologous DNA duplexes (Holliday junction).</text>
        <dbReference type="EC" id="3.1.21.10"/>
    </reaction>
</comment>
<dbReference type="GO" id="GO:0000287">
    <property type="term" value="F:magnesium ion binding"/>
    <property type="evidence" value="ECO:0007669"/>
    <property type="project" value="UniProtKB-UniRule"/>
</dbReference>
<dbReference type="RefSeq" id="WP_047791713.1">
    <property type="nucleotide sequence ID" value="NZ_CP011856.1"/>
</dbReference>
<comment type="function">
    <text evidence="13">Endonuclease that resolves Holliday junction intermediates in genetic recombination. Cleaves mobile four-strand junctions by introducing symmetrical nicks in paired strands. Promotes annealing of linear ssDNA with homologous dsDNA. Required for DNA repair, homologous recombination and chromosome segregation.</text>
</comment>
<comment type="cofactor">
    <cofactor evidence="13">
        <name>Mg(2+)</name>
        <dbReference type="ChEBI" id="CHEBI:18420"/>
    </cofactor>
    <text evidence="13">Binds 1 Mg(2+) ion per subunit.</text>
</comment>
<feature type="binding site" evidence="13">
    <location>
        <position position="90"/>
    </location>
    <ligand>
        <name>Mg(2+)</name>
        <dbReference type="ChEBI" id="CHEBI:18420"/>
    </ligand>
</feature>
<sequence length="169" mass="20378">MILPNNRGMFLEELINYTINDYRKRNLAIIYKRPVEIIPVVKNGNHISKAYFKEKSTCDYYGLYQGTYLEFETKETNQTKFNLNSLKQHQFKQLELVNLHKGISFIIVYFRYYDRYFLLPYHALNNWIVMNTTKQIPLQYFEDKGYELSISYPSLLDFIHILNQLISYI</sequence>
<comment type="subcellular location">
    <subcellularLocation>
        <location evidence="1 13">Cytoplasm</location>
    </subcellularLocation>
</comment>
<dbReference type="AlphaFoldDB" id="A0A0H3XIZ8"/>
<evidence type="ECO:0000256" key="4">
    <source>
        <dbReference type="ARBA" id="ARBA00022723"/>
    </source>
</evidence>
<keyword evidence="3 13" id="KW-0540">Nuclease</keyword>
<dbReference type="GO" id="GO:0006281">
    <property type="term" value="P:DNA repair"/>
    <property type="evidence" value="ECO:0007669"/>
    <property type="project" value="UniProtKB-UniRule"/>
</dbReference>
<evidence type="ECO:0000256" key="10">
    <source>
        <dbReference type="ARBA" id="ARBA00023204"/>
    </source>
</evidence>
<reference evidence="14 15" key="1">
    <citation type="journal article" date="2015" name="Genome Biol. Evol.">
        <title>Found and Lost: The Fates of Horizontally Acquired Genes in Arthropod-Symbiotic Spiroplasma.</title>
        <authorList>
            <person name="Lo W.S."/>
            <person name="Gasparich G.E."/>
            <person name="Kuo C.H."/>
        </authorList>
    </citation>
    <scope>NUCLEOTIDE SEQUENCE [LARGE SCALE GENOMIC DNA]</scope>
    <source>
        <strain evidence="15">TDA-040725-5</strain>
    </source>
</reference>
<evidence type="ECO:0000256" key="6">
    <source>
        <dbReference type="ARBA" id="ARBA00022763"/>
    </source>
</evidence>
<dbReference type="HAMAP" id="MF_00130">
    <property type="entry name" value="RecU"/>
    <property type="match status" value="1"/>
</dbReference>
<protein>
    <recommendedName>
        <fullName evidence="12 13">Holliday junction resolvase RecU</fullName>
        <ecNumber evidence="13">3.1.21.10</ecNumber>
    </recommendedName>
    <alternativeName>
        <fullName evidence="13">Recombination protein U homolog</fullName>
    </alternativeName>
</protein>
<keyword evidence="7 13" id="KW-0378">Hydrolase</keyword>
<evidence type="ECO:0000256" key="12">
    <source>
        <dbReference type="ARBA" id="ARBA00029523"/>
    </source>
</evidence>
<keyword evidence="2 13" id="KW-0963">Cytoplasm</keyword>
<dbReference type="Pfam" id="PF03838">
    <property type="entry name" value="RecU"/>
    <property type="match status" value="1"/>
</dbReference>
<dbReference type="KEGG" id="seri:SERIO_v1c09570"/>
<evidence type="ECO:0000256" key="8">
    <source>
        <dbReference type="ARBA" id="ARBA00022842"/>
    </source>
</evidence>
<dbReference type="InterPro" id="IPR011856">
    <property type="entry name" value="tRNA_endonuc-like_dom_sf"/>
</dbReference>
<keyword evidence="10 13" id="KW-0234">DNA repair</keyword>
<evidence type="ECO:0000256" key="13">
    <source>
        <dbReference type="HAMAP-Rule" id="MF_00130"/>
    </source>
</evidence>
<dbReference type="GO" id="GO:0007059">
    <property type="term" value="P:chromosome segregation"/>
    <property type="evidence" value="ECO:0007669"/>
    <property type="project" value="UniProtKB-UniRule"/>
</dbReference>
<dbReference type="GO" id="GO:0003676">
    <property type="term" value="F:nucleic acid binding"/>
    <property type="evidence" value="ECO:0007669"/>
    <property type="project" value="InterPro"/>
</dbReference>
<dbReference type="PATRIC" id="fig|743698.3.peg.966"/>
<keyword evidence="9 13" id="KW-0233">DNA recombination</keyword>
<gene>
    <name evidence="13 14" type="primary">recU</name>
    <name evidence="14" type="ORF">SERIO_v1c09570</name>
</gene>
<feature type="site" description="Transition state stabilizer" evidence="13">
    <location>
        <position position="74"/>
    </location>
</feature>
<keyword evidence="8 13" id="KW-0460">Magnesium</keyword>
<proteinExistence type="inferred from homology"/>
<keyword evidence="5 13" id="KW-0255">Endonuclease</keyword>
<evidence type="ECO:0000256" key="7">
    <source>
        <dbReference type="ARBA" id="ARBA00022801"/>
    </source>
</evidence>
<evidence type="ECO:0000313" key="15">
    <source>
        <dbReference type="Proteomes" id="UP000035661"/>
    </source>
</evidence>
<keyword evidence="4 13" id="KW-0479">Metal-binding</keyword>
<evidence type="ECO:0000256" key="11">
    <source>
        <dbReference type="ARBA" id="ARBA00023447"/>
    </source>
</evidence>
<dbReference type="Gene3D" id="3.40.1350.10">
    <property type="match status" value="1"/>
</dbReference>
<dbReference type="GO" id="GO:0005737">
    <property type="term" value="C:cytoplasm"/>
    <property type="evidence" value="ECO:0007669"/>
    <property type="project" value="UniProtKB-SubCell"/>
</dbReference>
<dbReference type="InterPro" id="IPR011335">
    <property type="entry name" value="Restrct_endonuc-II-like"/>
</dbReference>
<feature type="binding site" evidence="13">
    <location>
        <position position="72"/>
    </location>
    <ligand>
        <name>Mg(2+)</name>
        <dbReference type="ChEBI" id="CHEBI:18420"/>
    </ligand>
</feature>
<dbReference type="GO" id="GO:0008821">
    <property type="term" value="F:crossover junction DNA endonuclease activity"/>
    <property type="evidence" value="ECO:0007669"/>
    <property type="project" value="UniProtKB-EC"/>
</dbReference>
<dbReference type="STRING" id="315358.SERIO_v1c09570"/>
<keyword evidence="6 13" id="KW-0227">DNA damage</keyword>
<feature type="binding site" evidence="13">
    <location>
        <position position="59"/>
    </location>
    <ligand>
        <name>Mg(2+)</name>
        <dbReference type="ChEBI" id="CHEBI:18420"/>
    </ligand>
</feature>
<name>A0A0H3XIZ8_9MOLU</name>
<dbReference type="Proteomes" id="UP000035661">
    <property type="component" value="Chromosome"/>
</dbReference>
<dbReference type="PIRSF" id="PIRSF037785">
    <property type="entry name" value="RecU"/>
    <property type="match status" value="1"/>
</dbReference>
<evidence type="ECO:0000256" key="9">
    <source>
        <dbReference type="ARBA" id="ARBA00023172"/>
    </source>
</evidence>
<evidence type="ECO:0000256" key="3">
    <source>
        <dbReference type="ARBA" id="ARBA00022722"/>
    </source>
</evidence>